<dbReference type="InterPro" id="IPR018253">
    <property type="entry name" value="DnaJ_domain_CS"/>
</dbReference>
<sequence>MISTADLTFQFHSKKPEAQIPQKISNISFTEQRVPARKPQRARATARISAFYAPPLETKETLYELLGIGESGSSFSDIKKAYKQMARKYHPDVSPPERVDEYTRRFIMVHEAYETLSNPQTRALYDRDLAVGSNFSFSPRRPRHQGSDETEDWKMRWQSQLDELQRRDCRGRTTWGARMRNSTN</sequence>
<dbReference type="Gene3D" id="1.10.287.110">
    <property type="entry name" value="DnaJ domain"/>
    <property type="match status" value="1"/>
</dbReference>
<keyword evidence="3" id="KW-1185">Reference proteome</keyword>
<dbReference type="InterPro" id="IPR001623">
    <property type="entry name" value="DnaJ_domain"/>
</dbReference>
<dbReference type="Pfam" id="PF00226">
    <property type="entry name" value="DnaJ"/>
    <property type="match status" value="1"/>
</dbReference>
<proteinExistence type="predicted"/>
<dbReference type="PROSITE" id="PS50076">
    <property type="entry name" value="DNAJ_2"/>
    <property type="match status" value="1"/>
</dbReference>
<dbReference type="EMBL" id="SDAM02000323">
    <property type="protein sequence ID" value="KAH6824613.1"/>
    <property type="molecule type" value="Genomic_DNA"/>
</dbReference>
<comment type="caution">
    <text evidence="2">The sequence shown here is derived from an EMBL/GenBank/DDBJ whole genome shotgun (WGS) entry which is preliminary data.</text>
</comment>
<accession>A0AAD4J0X8</accession>
<dbReference type="PROSITE" id="PS00636">
    <property type="entry name" value="DNAJ_1"/>
    <property type="match status" value="1"/>
</dbReference>
<dbReference type="CDD" id="cd06257">
    <property type="entry name" value="DnaJ"/>
    <property type="match status" value="1"/>
</dbReference>
<dbReference type="PRINTS" id="PR00625">
    <property type="entry name" value="JDOMAIN"/>
</dbReference>
<dbReference type="SMART" id="SM00271">
    <property type="entry name" value="DnaJ"/>
    <property type="match status" value="1"/>
</dbReference>
<evidence type="ECO:0000313" key="3">
    <source>
        <dbReference type="Proteomes" id="UP001190926"/>
    </source>
</evidence>
<gene>
    <name evidence="2" type="ORF">C2S53_010709</name>
</gene>
<protein>
    <submittedName>
        <fullName evidence="2">DNAJ-like 20</fullName>
    </submittedName>
</protein>
<evidence type="ECO:0000313" key="2">
    <source>
        <dbReference type="EMBL" id="KAH6824613.1"/>
    </source>
</evidence>
<dbReference type="InterPro" id="IPR036869">
    <property type="entry name" value="J_dom_sf"/>
</dbReference>
<name>A0AAD4J0X8_PERFH</name>
<reference evidence="2 3" key="1">
    <citation type="journal article" date="2021" name="Nat. Commun.">
        <title>Incipient diploidization of the medicinal plant Perilla within 10,000 years.</title>
        <authorList>
            <person name="Zhang Y."/>
            <person name="Shen Q."/>
            <person name="Leng L."/>
            <person name="Zhang D."/>
            <person name="Chen S."/>
            <person name="Shi Y."/>
            <person name="Ning Z."/>
            <person name="Chen S."/>
        </authorList>
    </citation>
    <scope>NUCLEOTIDE SEQUENCE [LARGE SCALE GENOMIC DNA]</scope>
    <source>
        <strain evidence="3">cv. PC099</strain>
    </source>
</reference>
<evidence type="ECO:0000259" key="1">
    <source>
        <dbReference type="PROSITE" id="PS50076"/>
    </source>
</evidence>
<feature type="domain" description="J" evidence="1">
    <location>
        <begin position="61"/>
        <end position="129"/>
    </location>
</feature>
<dbReference type="SUPFAM" id="SSF46565">
    <property type="entry name" value="Chaperone J-domain"/>
    <property type="match status" value="1"/>
</dbReference>
<dbReference type="PANTHER" id="PTHR45090">
    <property type="entry name" value="CHAPERONE PROTEIN DNAJ 20 CHLOROPLASTIC"/>
    <property type="match status" value="1"/>
</dbReference>
<dbReference type="Proteomes" id="UP001190926">
    <property type="component" value="Unassembled WGS sequence"/>
</dbReference>
<dbReference type="PANTHER" id="PTHR45090:SF4">
    <property type="entry name" value="J DOMAIN-CONTAINING PROTEIN"/>
    <property type="match status" value="1"/>
</dbReference>
<dbReference type="AlphaFoldDB" id="A0AAD4J0X8"/>
<dbReference type="InterPro" id="IPR053232">
    <property type="entry name" value="DnaJ_C/III_chloroplastic"/>
</dbReference>
<organism evidence="2 3">
    <name type="scientific">Perilla frutescens var. hirtella</name>
    <name type="common">Perilla citriodora</name>
    <name type="synonym">Perilla setoyensis</name>
    <dbReference type="NCBI Taxonomy" id="608512"/>
    <lineage>
        <taxon>Eukaryota</taxon>
        <taxon>Viridiplantae</taxon>
        <taxon>Streptophyta</taxon>
        <taxon>Embryophyta</taxon>
        <taxon>Tracheophyta</taxon>
        <taxon>Spermatophyta</taxon>
        <taxon>Magnoliopsida</taxon>
        <taxon>eudicotyledons</taxon>
        <taxon>Gunneridae</taxon>
        <taxon>Pentapetalae</taxon>
        <taxon>asterids</taxon>
        <taxon>lamiids</taxon>
        <taxon>Lamiales</taxon>
        <taxon>Lamiaceae</taxon>
        <taxon>Nepetoideae</taxon>
        <taxon>Elsholtzieae</taxon>
        <taxon>Perilla</taxon>
    </lineage>
</organism>
<dbReference type="GO" id="GO:0009507">
    <property type="term" value="C:chloroplast"/>
    <property type="evidence" value="ECO:0007669"/>
    <property type="project" value="TreeGrafter"/>
</dbReference>